<feature type="transmembrane region" description="Helical" evidence="5">
    <location>
        <begin position="87"/>
        <end position="105"/>
    </location>
</feature>
<dbReference type="PANTHER" id="PTHR11132">
    <property type="entry name" value="SOLUTE CARRIER FAMILY 35"/>
    <property type="match status" value="1"/>
</dbReference>
<keyword evidence="3 5" id="KW-1133">Transmembrane helix</keyword>
<dbReference type="EMBL" id="CASHTH010003920">
    <property type="protein sequence ID" value="CAI8051321.1"/>
    <property type="molecule type" value="Genomic_DNA"/>
</dbReference>
<keyword evidence="4 5" id="KW-0472">Membrane</keyword>
<keyword evidence="2 5" id="KW-0812">Transmembrane</keyword>
<comment type="caution">
    <text evidence="6">The sequence shown here is derived from an EMBL/GenBank/DDBJ whole genome shotgun (WGS) entry which is preliminary data.</text>
</comment>
<dbReference type="GO" id="GO:0016020">
    <property type="term" value="C:membrane"/>
    <property type="evidence" value="ECO:0007669"/>
    <property type="project" value="UniProtKB-SubCell"/>
</dbReference>
<proteinExistence type="predicted"/>
<dbReference type="InterPro" id="IPR050186">
    <property type="entry name" value="TPT_transporter"/>
</dbReference>
<protein>
    <submittedName>
        <fullName evidence="6">Solute carrier family 35 member C2</fullName>
    </submittedName>
</protein>
<evidence type="ECO:0000256" key="4">
    <source>
        <dbReference type="ARBA" id="ARBA00023136"/>
    </source>
</evidence>
<evidence type="ECO:0000256" key="5">
    <source>
        <dbReference type="SAM" id="Phobius"/>
    </source>
</evidence>
<dbReference type="Proteomes" id="UP001174909">
    <property type="component" value="Unassembled WGS sequence"/>
</dbReference>
<gene>
    <name evidence="6" type="ORF">GBAR_LOCUS28106</name>
</gene>
<name>A0AA35TQN8_GEOBA</name>
<dbReference type="AlphaFoldDB" id="A0AA35TQN8"/>
<evidence type="ECO:0000313" key="7">
    <source>
        <dbReference type="Proteomes" id="UP001174909"/>
    </source>
</evidence>
<evidence type="ECO:0000256" key="2">
    <source>
        <dbReference type="ARBA" id="ARBA00022692"/>
    </source>
</evidence>
<evidence type="ECO:0000256" key="3">
    <source>
        <dbReference type="ARBA" id="ARBA00022989"/>
    </source>
</evidence>
<sequence>MSKSTALIFILAFAILFRLERPRLSQVGVVVLIVTGLFMFTFQSTTFDLEGFILVLLASVITGVRWTTAQLAIQKEELGLSNPVDTVFHLQPVMILTLLPLAILVDGVHIGTSEVVFRASSFQELLWTSVIILTASVVAFGLGTSDISWSTTPPDLPSPLPGY</sequence>
<feature type="transmembrane region" description="Helical" evidence="5">
    <location>
        <begin position="125"/>
        <end position="143"/>
    </location>
</feature>
<evidence type="ECO:0000313" key="6">
    <source>
        <dbReference type="EMBL" id="CAI8051321.1"/>
    </source>
</evidence>
<organism evidence="6 7">
    <name type="scientific">Geodia barretti</name>
    <name type="common">Barrett's horny sponge</name>
    <dbReference type="NCBI Taxonomy" id="519541"/>
    <lineage>
        <taxon>Eukaryota</taxon>
        <taxon>Metazoa</taxon>
        <taxon>Porifera</taxon>
        <taxon>Demospongiae</taxon>
        <taxon>Heteroscleromorpha</taxon>
        <taxon>Tetractinellida</taxon>
        <taxon>Astrophorina</taxon>
        <taxon>Geodiidae</taxon>
        <taxon>Geodia</taxon>
    </lineage>
</organism>
<evidence type="ECO:0000256" key="1">
    <source>
        <dbReference type="ARBA" id="ARBA00004141"/>
    </source>
</evidence>
<keyword evidence="7" id="KW-1185">Reference proteome</keyword>
<accession>A0AA35TQN8</accession>
<comment type="subcellular location">
    <subcellularLocation>
        <location evidence="1">Membrane</location>
        <topology evidence="1">Multi-pass membrane protein</topology>
    </subcellularLocation>
</comment>
<reference evidence="6" key="1">
    <citation type="submission" date="2023-03" db="EMBL/GenBank/DDBJ databases">
        <authorList>
            <person name="Steffen K."/>
            <person name="Cardenas P."/>
        </authorList>
    </citation>
    <scope>NUCLEOTIDE SEQUENCE</scope>
</reference>